<evidence type="ECO:0000256" key="9">
    <source>
        <dbReference type="PIRSR" id="PIRSR001589-2"/>
    </source>
</evidence>
<dbReference type="CDD" id="cd00712">
    <property type="entry name" value="AsnB"/>
    <property type="match status" value="1"/>
</dbReference>
<dbReference type="InterPro" id="IPR001962">
    <property type="entry name" value="Asn_synthase"/>
</dbReference>
<feature type="domain" description="Glutamine amidotransferase type-2" evidence="10">
    <location>
        <begin position="2"/>
        <end position="217"/>
    </location>
</feature>
<dbReference type="SUPFAM" id="SSF56235">
    <property type="entry name" value="N-terminal nucleophile aminohydrolases (Ntn hydrolases)"/>
    <property type="match status" value="1"/>
</dbReference>
<evidence type="ECO:0000256" key="4">
    <source>
        <dbReference type="ARBA" id="ARBA00022741"/>
    </source>
</evidence>
<dbReference type="Gene3D" id="3.40.50.620">
    <property type="entry name" value="HUPs"/>
    <property type="match status" value="2"/>
</dbReference>
<evidence type="ECO:0000259" key="10">
    <source>
        <dbReference type="PROSITE" id="PS51278"/>
    </source>
</evidence>
<keyword evidence="6" id="KW-0028">Amino-acid biosynthesis</keyword>
<evidence type="ECO:0000313" key="12">
    <source>
        <dbReference type="Proteomes" id="UP000092024"/>
    </source>
</evidence>
<sequence>MSAIAGIWNVSESRDTGEEGEQLRRNLSKCPADCEGVWQEGTMFLTCRSRWINSEAVGVPNPYHDGGRRLTIVADAIIDNRKELLDRLGIQPGQHGEVSDQELILLSYDKWGTDAASKLVGDFAFVLWDERRGRLYGARDFSGGRMLYYHWNGRSFRFSSLIEPLLALEDTSRELNEQWLAQYVAITAVVDVVGMDQTVYRNVNQIPPAHYFLLENGSLTLSRYFWLDSVKKLCLKNDHDYVEAFREVFQEAIDARVRTFRKVGAQLSGGLDSGAVASFAARRLRRDDHSLYTYSYVPVSDFVDYTPRWYAADETPYIAQTVAHIGGINEHYLAFEGADPYSEIDGMLGIMEMPYKFYTNSFWLKGIFEHAERDGVGVLLNGGRGNLSISWGDAIPFYAELMKKMRWGKLMEELALRRYAAGTGRKHLLSLVGRELLTGLPGRKEKTPPYQVIINEGFAARTGVYEVLRQHGIGQDGWLASTNAYINRSNHFQELYHWNASNTLAAKLSYRYGVWKRDPTNDLRVISFCLSLPEEQYVHKGMSRALVRRATEHMLPDGIRLNETIRGVQGADWLHRVLPKWEQLHSEFQDMLGNAALLEMVDGNVLRAALGELSDGVSPSDAHGRHINALMVSLILHRFLKQAA</sequence>
<evidence type="ECO:0000256" key="2">
    <source>
        <dbReference type="ARBA" id="ARBA00005752"/>
    </source>
</evidence>
<dbReference type="RefSeq" id="WP_068686809.1">
    <property type="nucleotide sequence ID" value="NZ_LYPA01000076.1"/>
</dbReference>
<dbReference type="Pfam" id="PF00733">
    <property type="entry name" value="Asn_synthase"/>
    <property type="match status" value="1"/>
</dbReference>
<evidence type="ECO:0000313" key="11">
    <source>
        <dbReference type="EMBL" id="OBR62926.1"/>
    </source>
</evidence>
<protein>
    <recommendedName>
        <fullName evidence="3">asparagine synthase (glutamine-hydrolyzing)</fullName>
        <ecNumber evidence="3">6.3.5.4</ecNumber>
    </recommendedName>
</protein>
<keyword evidence="6" id="KW-0061">Asparagine biosynthesis</keyword>
<dbReference type="GO" id="GO:0006529">
    <property type="term" value="P:asparagine biosynthetic process"/>
    <property type="evidence" value="ECO:0007669"/>
    <property type="project" value="UniProtKB-KW"/>
</dbReference>
<organism evidence="11 12">
    <name type="scientific">Paenibacillus oryzae</name>
    <dbReference type="NCBI Taxonomy" id="1844972"/>
    <lineage>
        <taxon>Bacteria</taxon>
        <taxon>Bacillati</taxon>
        <taxon>Bacillota</taxon>
        <taxon>Bacilli</taxon>
        <taxon>Bacillales</taxon>
        <taxon>Paenibacillaceae</taxon>
        <taxon>Paenibacillus</taxon>
    </lineage>
</organism>
<dbReference type="Gene3D" id="3.60.20.10">
    <property type="entry name" value="Glutamine Phosphoribosylpyrophosphate, subunit 1, domain 1"/>
    <property type="match status" value="1"/>
</dbReference>
<dbReference type="InterPro" id="IPR051786">
    <property type="entry name" value="ASN_synthetase/amidase"/>
</dbReference>
<dbReference type="PROSITE" id="PS51278">
    <property type="entry name" value="GATASE_TYPE_2"/>
    <property type="match status" value="1"/>
</dbReference>
<evidence type="ECO:0000256" key="5">
    <source>
        <dbReference type="ARBA" id="ARBA00022840"/>
    </source>
</evidence>
<evidence type="ECO:0000256" key="7">
    <source>
        <dbReference type="ARBA" id="ARBA00022962"/>
    </source>
</evidence>
<dbReference type="InterPro" id="IPR014729">
    <property type="entry name" value="Rossmann-like_a/b/a_fold"/>
</dbReference>
<evidence type="ECO:0000256" key="1">
    <source>
        <dbReference type="ARBA" id="ARBA00005187"/>
    </source>
</evidence>
<name>A0A1A5YBE4_9BACL</name>
<dbReference type="InterPro" id="IPR017932">
    <property type="entry name" value="GATase_2_dom"/>
</dbReference>
<gene>
    <name evidence="11" type="ORF">A7K91_09385</name>
</gene>
<evidence type="ECO:0000256" key="6">
    <source>
        <dbReference type="ARBA" id="ARBA00022888"/>
    </source>
</evidence>
<accession>A0A1A5YBE4</accession>
<comment type="catalytic activity">
    <reaction evidence="8">
        <text>L-aspartate + L-glutamine + ATP + H2O = L-asparagine + L-glutamate + AMP + diphosphate + H(+)</text>
        <dbReference type="Rhea" id="RHEA:12228"/>
        <dbReference type="ChEBI" id="CHEBI:15377"/>
        <dbReference type="ChEBI" id="CHEBI:15378"/>
        <dbReference type="ChEBI" id="CHEBI:29985"/>
        <dbReference type="ChEBI" id="CHEBI:29991"/>
        <dbReference type="ChEBI" id="CHEBI:30616"/>
        <dbReference type="ChEBI" id="CHEBI:33019"/>
        <dbReference type="ChEBI" id="CHEBI:58048"/>
        <dbReference type="ChEBI" id="CHEBI:58359"/>
        <dbReference type="ChEBI" id="CHEBI:456215"/>
        <dbReference type="EC" id="6.3.5.4"/>
    </reaction>
</comment>
<dbReference type="AlphaFoldDB" id="A0A1A5YBE4"/>
<comment type="pathway">
    <text evidence="1">Amino-acid biosynthesis; L-asparagine biosynthesis; L-asparagine from L-aspartate (L-Gln route): step 1/1.</text>
</comment>
<dbReference type="PANTHER" id="PTHR43284:SF1">
    <property type="entry name" value="ASPARAGINE SYNTHETASE"/>
    <property type="match status" value="1"/>
</dbReference>
<keyword evidence="4 9" id="KW-0547">Nucleotide-binding</keyword>
<dbReference type="InterPro" id="IPR029055">
    <property type="entry name" value="Ntn_hydrolases_N"/>
</dbReference>
<dbReference type="Pfam" id="PF13537">
    <property type="entry name" value="GATase_7"/>
    <property type="match status" value="1"/>
</dbReference>
<dbReference type="PANTHER" id="PTHR43284">
    <property type="entry name" value="ASPARAGINE SYNTHETASE (GLUTAMINE-HYDROLYZING)"/>
    <property type="match status" value="1"/>
</dbReference>
<dbReference type="STRING" id="1844972.A7K91_09385"/>
<proteinExistence type="inferred from homology"/>
<dbReference type="Proteomes" id="UP000092024">
    <property type="component" value="Unassembled WGS sequence"/>
</dbReference>
<dbReference type="EC" id="6.3.5.4" evidence="3"/>
<reference evidence="11 12" key="1">
    <citation type="submission" date="2016-05" db="EMBL/GenBank/DDBJ databases">
        <title>Paenibacillus oryzae. sp. nov., isolated from the rice root.</title>
        <authorList>
            <person name="Zhang J."/>
            <person name="Zhang X."/>
        </authorList>
    </citation>
    <scope>NUCLEOTIDE SEQUENCE [LARGE SCALE GENOMIC DNA]</scope>
    <source>
        <strain evidence="11 12">1DrF-4</strain>
    </source>
</reference>
<keyword evidence="7" id="KW-0315">Glutamine amidotransferase</keyword>
<keyword evidence="5 9" id="KW-0067">ATP-binding</keyword>
<keyword evidence="12" id="KW-1185">Reference proteome</keyword>
<dbReference type="SUPFAM" id="SSF52402">
    <property type="entry name" value="Adenine nucleotide alpha hydrolases-like"/>
    <property type="match status" value="1"/>
</dbReference>
<dbReference type="GO" id="GO:0004066">
    <property type="term" value="F:asparagine synthase (glutamine-hydrolyzing) activity"/>
    <property type="evidence" value="ECO:0007669"/>
    <property type="project" value="UniProtKB-EC"/>
</dbReference>
<comment type="caution">
    <text evidence="11">The sequence shown here is derived from an EMBL/GenBank/DDBJ whole genome shotgun (WGS) entry which is preliminary data.</text>
</comment>
<dbReference type="PIRSF" id="PIRSF001589">
    <property type="entry name" value="Asn_synthetase_glu-h"/>
    <property type="match status" value="1"/>
</dbReference>
<comment type="similarity">
    <text evidence="2">Belongs to the asparagine synthetase family.</text>
</comment>
<dbReference type="GO" id="GO:0005524">
    <property type="term" value="F:ATP binding"/>
    <property type="evidence" value="ECO:0007669"/>
    <property type="project" value="UniProtKB-KW"/>
</dbReference>
<dbReference type="InterPro" id="IPR033738">
    <property type="entry name" value="AsnB_N"/>
</dbReference>
<evidence type="ECO:0000256" key="3">
    <source>
        <dbReference type="ARBA" id="ARBA00012737"/>
    </source>
</evidence>
<feature type="binding site" evidence="9">
    <location>
        <position position="100"/>
    </location>
    <ligand>
        <name>L-glutamine</name>
        <dbReference type="ChEBI" id="CHEBI:58359"/>
    </ligand>
</feature>
<evidence type="ECO:0000256" key="8">
    <source>
        <dbReference type="ARBA" id="ARBA00048741"/>
    </source>
</evidence>
<dbReference type="EMBL" id="LYPA01000076">
    <property type="protein sequence ID" value="OBR62926.1"/>
    <property type="molecule type" value="Genomic_DNA"/>
</dbReference>
<dbReference type="InterPro" id="IPR006426">
    <property type="entry name" value="Asn_synth_AEB"/>
</dbReference>